<comment type="caution">
    <text evidence="1">The sequence shown here is derived from an EMBL/GenBank/DDBJ whole genome shotgun (WGS) entry which is preliminary data.</text>
</comment>
<sequence length="1014" mass="110828">MRALGDWAFSQCSNLKSIDLPEGLTGIGGYTFYECSSLENLVLPGEITRIGEKAFGNCTGLLEVTVPYSVDEIDDTAFSGVNENLRIFGYKYSEADIYAKEHDITFEKIPCDVFEGACGENLVWTLQEGVLTISGTGKMENWAGKSETPWYTYRRLFHTAAVGEGVENVGAYAFYGCGSLENVVLPQSVASIGQYAFRDCKRLKDIRLPEGVASLERGAFYECVSLSRIELPETIRSLGTEVFCKCAKLAEIRIPYGIKSIGQMAFYKTDENFVMYGYEGSFAESFAKDWRITFVAVPLPPEYEQRGSCGENLNWILKNGVLTIRGAGEMQDWGWASAPWHTYRKLINRVVISDGVTGIGNYAFSGCENLMGAEIAEGVASVGTNAFLYCRNLEDMRIPESVTDLGASAFRGCSGLINVTIPENVTHLGTSVFEGCSGLISVTIPESVTDLGTSVFEGCSSLVSAKILGHIKYIYSDSFKNCPALTEVAMPYTVISISNTAFEGHNENLVMRGYRKSAAEAYAQKNSITFEPIHYEYAGSCGSELTWTLADGILVIRGTGEMTDWRSDDGVPWYSYRNIMEEVVVGKEVTSISGSAFHGYTRLKEVTFQGNMPEVKGYGFSNVTANGHYPAGNRSWENVKERFGSGIFTWSEFHTVDMPCGEALTWTLNSEGILSISGDGEMTPSESWDQIPWHACADMISGIAIEDGVTAISPYAFYGCVNLKNIQIPASMASIGEFAFGCCSDLTEGRFEGNRPSFGKNVFHNVAADMYYPPGDESWNGIEEMDNGGRLSWSDHLHVAVEDMAIEATCTETGKTAGSHCGICNRILEAQQETEALGHRAAEDAPEEATCTKAGKTAGSHCSVCGEILEEQREVAALGHTEGEEMFRKEPACTETGFRKYICAVCGEEQEEILEMSSHLLTYYEAQRASCTEPGVVEHWSCDTCEKAFLDAEGAAEAGVLAESPLGHEYVGGGCIRCGERNPDGESETETETEPDSEQNRNPAINGCMHEWNA</sequence>
<evidence type="ECO:0000313" key="1">
    <source>
        <dbReference type="EMBL" id="TGX97877.1"/>
    </source>
</evidence>
<proteinExistence type="predicted"/>
<gene>
    <name evidence="1" type="ORF">E5357_11110</name>
</gene>
<name>A0AC61QYI1_9FIRM</name>
<keyword evidence="2" id="KW-1185">Reference proteome</keyword>
<dbReference type="EMBL" id="SRZB01000025">
    <property type="protein sequence ID" value="TGX97877.1"/>
    <property type="molecule type" value="Genomic_DNA"/>
</dbReference>
<organism evidence="1 2">
    <name type="scientific">Hominisplanchenecus murintestinalis</name>
    <dbReference type="NCBI Taxonomy" id="2941517"/>
    <lineage>
        <taxon>Bacteria</taxon>
        <taxon>Bacillati</taxon>
        <taxon>Bacillota</taxon>
        <taxon>Clostridia</taxon>
        <taxon>Lachnospirales</taxon>
        <taxon>Lachnospiraceae</taxon>
        <taxon>Hominisplanchenecus</taxon>
    </lineage>
</organism>
<evidence type="ECO:0000313" key="2">
    <source>
        <dbReference type="Proteomes" id="UP000307720"/>
    </source>
</evidence>
<protein>
    <submittedName>
        <fullName evidence="1">Leucine-rich repeat domain-containing protein</fullName>
    </submittedName>
</protein>
<reference evidence="1" key="1">
    <citation type="submission" date="2019-04" db="EMBL/GenBank/DDBJ databases">
        <title>Microbes associate with the intestines of laboratory mice.</title>
        <authorList>
            <person name="Navarre W."/>
            <person name="Wong E."/>
            <person name="Huang K."/>
            <person name="Tropini C."/>
            <person name="Ng K."/>
            <person name="Yu B."/>
        </authorList>
    </citation>
    <scope>NUCLEOTIDE SEQUENCE</scope>
    <source>
        <strain evidence="1">NM72_1-8</strain>
    </source>
</reference>
<accession>A0AC61QYI1</accession>
<dbReference type="Proteomes" id="UP000307720">
    <property type="component" value="Unassembled WGS sequence"/>
</dbReference>